<dbReference type="InterPro" id="IPR029068">
    <property type="entry name" value="Glyas_Bleomycin-R_OHBP_Dase"/>
</dbReference>
<dbReference type="InterPro" id="IPR004360">
    <property type="entry name" value="Glyas_Fos-R_dOase_dom"/>
</dbReference>
<name>A0A017HB28_9RHOB</name>
<gene>
    <name evidence="5" type="ORF">Rumeso_04952</name>
</gene>
<dbReference type="GO" id="GO:0046677">
    <property type="term" value="P:response to antibiotic"/>
    <property type="evidence" value="ECO:0007669"/>
    <property type="project" value="UniProtKB-KW"/>
</dbReference>
<comment type="similarity">
    <text evidence="1">Belongs to the bleomycin resistance protein family.</text>
</comment>
<feature type="domain" description="VOC" evidence="4">
    <location>
        <begin position="11"/>
        <end position="138"/>
    </location>
</feature>
<evidence type="ECO:0000313" key="5">
    <source>
        <dbReference type="EMBL" id="EYD71551.1"/>
    </source>
</evidence>
<evidence type="ECO:0000313" key="6">
    <source>
        <dbReference type="Proteomes" id="UP000019666"/>
    </source>
</evidence>
<protein>
    <recommendedName>
        <fullName evidence="2">Bleomycin resistance protein</fullName>
    </recommendedName>
</protein>
<evidence type="ECO:0000256" key="2">
    <source>
        <dbReference type="ARBA" id="ARBA00021572"/>
    </source>
</evidence>
<sequence>MGTGRPPEPWAMLMTELMVSDFPRSLAFWTGPLGFSVAFERPGQDFACLSRPEGAQVMIYQRDGDWETGPMEPPYGRGAIVQVYVSDVEQVHRAVLASGVTPYVELREKWRDWGDRLGGQREFLVQDPDGYLVMVAQRLGERPLP</sequence>
<dbReference type="SUPFAM" id="SSF54593">
    <property type="entry name" value="Glyoxalase/Bleomycin resistance protein/Dihydroxybiphenyl dioxygenase"/>
    <property type="match status" value="1"/>
</dbReference>
<dbReference type="Proteomes" id="UP000019666">
    <property type="component" value="Unassembled WGS sequence"/>
</dbReference>
<keyword evidence="3" id="KW-0046">Antibiotic resistance</keyword>
<evidence type="ECO:0000256" key="3">
    <source>
        <dbReference type="ARBA" id="ARBA00023251"/>
    </source>
</evidence>
<dbReference type="CDD" id="cd08349">
    <property type="entry name" value="BLMA_like"/>
    <property type="match status" value="1"/>
</dbReference>
<reference evidence="5 6" key="1">
    <citation type="submission" date="2013-02" db="EMBL/GenBank/DDBJ databases">
        <authorList>
            <person name="Fiebig A."/>
            <person name="Goeker M."/>
            <person name="Klenk H.-P.P."/>
        </authorList>
    </citation>
    <scope>NUCLEOTIDE SEQUENCE [LARGE SCALE GENOMIC DNA]</scope>
    <source>
        <strain evidence="5 6">DSM 19309</strain>
    </source>
</reference>
<dbReference type="STRING" id="442562.Rumeso_04952"/>
<evidence type="ECO:0000256" key="1">
    <source>
        <dbReference type="ARBA" id="ARBA00011051"/>
    </source>
</evidence>
<accession>A0A017HB28</accession>
<comment type="caution">
    <text evidence="5">The sequence shown here is derived from an EMBL/GenBank/DDBJ whole genome shotgun (WGS) entry which is preliminary data.</text>
</comment>
<dbReference type="RefSeq" id="WP_211262984.1">
    <property type="nucleotide sequence ID" value="NZ_KK088637.1"/>
</dbReference>
<dbReference type="Gene3D" id="3.10.180.10">
    <property type="entry name" value="2,3-Dihydroxybiphenyl 1,2-Dioxygenase, domain 1"/>
    <property type="match status" value="1"/>
</dbReference>
<dbReference type="Pfam" id="PF00903">
    <property type="entry name" value="Glyoxalase"/>
    <property type="match status" value="1"/>
</dbReference>
<proteinExistence type="inferred from homology"/>
<dbReference type="AlphaFoldDB" id="A0A017HB28"/>
<evidence type="ECO:0000259" key="4">
    <source>
        <dbReference type="PROSITE" id="PS51819"/>
    </source>
</evidence>
<dbReference type="PROSITE" id="PS51819">
    <property type="entry name" value="VOC"/>
    <property type="match status" value="1"/>
</dbReference>
<organism evidence="5 6">
    <name type="scientific">Rubellimicrobium mesophilum DSM 19309</name>
    <dbReference type="NCBI Taxonomy" id="442562"/>
    <lineage>
        <taxon>Bacteria</taxon>
        <taxon>Pseudomonadati</taxon>
        <taxon>Pseudomonadota</taxon>
        <taxon>Alphaproteobacteria</taxon>
        <taxon>Rhodobacterales</taxon>
        <taxon>Roseobacteraceae</taxon>
        <taxon>Rubellimicrobium</taxon>
    </lineage>
</organism>
<dbReference type="HOGENOM" id="CLU_046006_15_0_5"/>
<keyword evidence="6" id="KW-1185">Reference proteome</keyword>
<dbReference type="InterPro" id="IPR000335">
    <property type="entry name" value="Bleomycin-R"/>
</dbReference>
<dbReference type="InterPro" id="IPR037523">
    <property type="entry name" value="VOC_core"/>
</dbReference>
<dbReference type="EMBL" id="AOSK01000136">
    <property type="protein sequence ID" value="EYD71551.1"/>
    <property type="molecule type" value="Genomic_DNA"/>
</dbReference>